<evidence type="ECO:0000313" key="3">
    <source>
        <dbReference type="Proteomes" id="UP000243978"/>
    </source>
</evidence>
<organism evidence="2 3">
    <name type="scientific">Litoreibacter ponti</name>
    <dbReference type="NCBI Taxonomy" id="1510457"/>
    <lineage>
        <taxon>Bacteria</taxon>
        <taxon>Pseudomonadati</taxon>
        <taxon>Pseudomonadota</taxon>
        <taxon>Alphaproteobacteria</taxon>
        <taxon>Rhodobacterales</taxon>
        <taxon>Roseobacteraceae</taxon>
        <taxon>Litoreibacter</taxon>
    </lineage>
</organism>
<reference evidence="2 3" key="1">
    <citation type="submission" date="2018-04" db="EMBL/GenBank/DDBJ databases">
        <title>Genomic Encyclopedia of Archaeal and Bacterial Type Strains, Phase II (KMG-II): from individual species to whole genera.</title>
        <authorList>
            <person name="Goeker M."/>
        </authorList>
    </citation>
    <scope>NUCLEOTIDE SEQUENCE [LARGE SCALE GENOMIC DNA]</scope>
    <source>
        <strain evidence="2 3">DSM 100977</strain>
    </source>
</reference>
<dbReference type="EMBL" id="QBKS01000002">
    <property type="protein sequence ID" value="PTX54146.1"/>
    <property type="molecule type" value="Genomic_DNA"/>
</dbReference>
<name>A0A2T6BDL7_9RHOB</name>
<evidence type="ECO:0000313" key="2">
    <source>
        <dbReference type="EMBL" id="PTX54146.1"/>
    </source>
</evidence>
<protein>
    <submittedName>
        <fullName evidence="2">Uncharacterized protein</fullName>
    </submittedName>
</protein>
<keyword evidence="1" id="KW-1133">Transmembrane helix</keyword>
<gene>
    <name evidence="2" type="ORF">C8N43_2953</name>
</gene>
<dbReference type="Proteomes" id="UP000243978">
    <property type="component" value="Unassembled WGS sequence"/>
</dbReference>
<feature type="transmembrane region" description="Helical" evidence="1">
    <location>
        <begin position="20"/>
        <end position="36"/>
    </location>
</feature>
<dbReference type="AlphaFoldDB" id="A0A2T6BDL7"/>
<keyword evidence="3" id="KW-1185">Reference proteome</keyword>
<proteinExistence type="predicted"/>
<keyword evidence="1" id="KW-0472">Membrane</keyword>
<accession>A0A2T6BDL7</accession>
<keyword evidence="1" id="KW-0812">Transmembrane</keyword>
<evidence type="ECO:0000256" key="1">
    <source>
        <dbReference type="SAM" id="Phobius"/>
    </source>
</evidence>
<sequence length="37" mass="3658">MFPLNTLAGGPMSAGALQKIAYVLLLGLVALASSGVL</sequence>
<comment type="caution">
    <text evidence="2">The sequence shown here is derived from an EMBL/GenBank/DDBJ whole genome shotgun (WGS) entry which is preliminary data.</text>
</comment>